<feature type="compositionally biased region" description="Basic residues" evidence="11">
    <location>
        <begin position="8"/>
        <end position="17"/>
    </location>
</feature>
<feature type="region of interest" description="Disordered" evidence="11">
    <location>
        <begin position="1"/>
        <end position="21"/>
    </location>
</feature>
<proteinExistence type="inferred from homology"/>
<dbReference type="AlphaFoldDB" id="A0A060M4T9"/>
<evidence type="ECO:0000313" key="13">
    <source>
        <dbReference type="EMBL" id="AIC95069.1"/>
    </source>
</evidence>
<sequence>MQYFQRKNQNRIKKKSSQQKLPVKRNHEYRLAVIVPAMNEEDTLGAVLDEINRLNPDELIVIVNGSKDQTASVASEKGATVIQFHYPLGNDVGRAIGAEAANADIYLFTDADIVIKAEQYVPFIVAIENGEDVSLNSIDWITHFDKADTISAGRYFLNHIQGREDLRAENLLTIPHAMSHHVLQEIGVSALVNPMLANSMALQKTKNITVPFTIDVLKMNKPRKNHVAQGNSQLSTAMQRMQGDTLEALHYIVHHGDLDLVDTQVVWDEQELEQCREAWWEDQLKKPVSFVVYIDDHYDASLVTTIAQLQRNETVEVIPVVAGECSVLCWQLEQMKQPYLRLRQIKKMGPAFELGQRLSRGDYCLFHHGFIPLTIYHVAQFVEQAIAHPSALIYNDQEKLFTSLEDMPVFFSGQRLVTMLNQTASVELASLLLPPFLLPKNKAKQIGTPETMQMDLLLENIPMVAGPAVNVQPFLDKFDDKLMHDLLLGFRYLFSKTTVRGGFSDEGRRRELLPNLTVEKSGLKIDRWEPSLAYVYTGTSQHADT</sequence>
<evidence type="ECO:0000313" key="14">
    <source>
        <dbReference type="Proteomes" id="UP000027142"/>
    </source>
</evidence>
<dbReference type="EMBL" id="CP003923">
    <property type="protein sequence ID" value="AIC95069.1"/>
    <property type="molecule type" value="Genomic_DNA"/>
</dbReference>
<keyword evidence="6" id="KW-0472">Membrane</keyword>
<dbReference type="GO" id="GO:0016117">
    <property type="term" value="P:carotenoid biosynthetic process"/>
    <property type="evidence" value="ECO:0007669"/>
    <property type="project" value="UniProtKB-KW"/>
</dbReference>
<organism evidence="13 14">
    <name type="scientific">Shouchella lehensis G1</name>
    <dbReference type="NCBI Taxonomy" id="1246626"/>
    <lineage>
        <taxon>Bacteria</taxon>
        <taxon>Bacillati</taxon>
        <taxon>Bacillota</taxon>
        <taxon>Bacilli</taxon>
        <taxon>Bacillales</taxon>
        <taxon>Bacillaceae</taxon>
        <taxon>Shouchella</taxon>
    </lineage>
</organism>
<evidence type="ECO:0000256" key="3">
    <source>
        <dbReference type="ARBA" id="ARBA00022676"/>
    </source>
</evidence>
<evidence type="ECO:0000256" key="2">
    <source>
        <dbReference type="ARBA" id="ARBA00022475"/>
    </source>
</evidence>
<evidence type="ECO:0000256" key="9">
    <source>
        <dbReference type="ARBA" id="ARBA00038120"/>
    </source>
</evidence>
<evidence type="ECO:0000256" key="4">
    <source>
        <dbReference type="ARBA" id="ARBA00022679"/>
    </source>
</evidence>
<dbReference type="PATRIC" id="fig|1246626.3.peg.2491"/>
<dbReference type="InterPro" id="IPR029044">
    <property type="entry name" value="Nucleotide-diphossugar_trans"/>
</dbReference>
<dbReference type="KEGG" id="ble:BleG1_2502"/>
<dbReference type="Proteomes" id="UP000027142">
    <property type="component" value="Chromosome"/>
</dbReference>
<accession>A0A060M4T9</accession>
<dbReference type="HOGENOM" id="CLU_499375_0_0_9"/>
<comment type="pathway">
    <text evidence="8">Carotenoid biosynthesis; staphyloxanthin biosynthesis; staphyloxanthin from farnesyl diphosphate: step 4/5.</text>
</comment>
<keyword evidence="4 13" id="KW-0808">Transferase</keyword>
<dbReference type="RefSeq" id="WP_038481366.1">
    <property type="nucleotide sequence ID" value="NZ_CP003923.1"/>
</dbReference>
<dbReference type="InterPro" id="IPR001173">
    <property type="entry name" value="Glyco_trans_2-like"/>
</dbReference>
<dbReference type="Gene3D" id="3.90.550.10">
    <property type="entry name" value="Spore Coat Polysaccharide Biosynthesis Protein SpsA, Chain A"/>
    <property type="match status" value="1"/>
</dbReference>
<keyword evidence="3" id="KW-0328">Glycosyltransferase</keyword>
<feature type="domain" description="Glycosyltransferase 2-like" evidence="12">
    <location>
        <begin position="33"/>
        <end position="142"/>
    </location>
</feature>
<dbReference type="GO" id="GO:0016757">
    <property type="term" value="F:glycosyltransferase activity"/>
    <property type="evidence" value="ECO:0007669"/>
    <property type="project" value="UniProtKB-KW"/>
</dbReference>
<comment type="similarity">
    <text evidence="9">Belongs to the glycosyltransferase 2 family. CrtQ subfamily.</text>
</comment>
<evidence type="ECO:0000256" key="11">
    <source>
        <dbReference type="SAM" id="MobiDB-lite"/>
    </source>
</evidence>
<keyword evidence="14" id="KW-1185">Reference proteome</keyword>
<evidence type="ECO:0000256" key="6">
    <source>
        <dbReference type="ARBA" id="ARBA00023136"/>
    </source>
</evidence>
<protein>
    <recommendedName>
        <fullName evidence="10">4,4'-diaponeurosporenoate glycosyltransferase</fullName>
    </recommendedName>
</protein>
<keyword evidence="5" id="KW-0125">Carotenoid biosynthesis</keyword>
<evidence type="ECO:0000256" key="1">
    <source>
        <dbReference type="ARBA" id="ARBA00004236"/>
    </source>
</evidence>
<evidence type="ECO:0000259" key="12">
    <source>
        <dbReference type="Pfam" id="PF00535"/>
    </source>
</evidence>
<dbReference type="SUPFAM" id="SSF53448">
    <property type="entry name" value="Nucleotide-diphospho-sugar transferases"/>
    <property type="match status" value="1"/>
</dbReference>
<comment type="function">
    <text evidence="7">Catalyzes the glycosylation of 4,4'-diaponeurosporenoate, i.e. the esterification of glucose at the C1'' position with the carboxyl group of 4,4'-diaponeurosporenic acid, to form glycosyl-4,4'-diaponeurosporenoate. This is a step in the biosynthesis of staphyloxanthin, an orange pigment present in most staphylococci strains.</text>
</comment>
<dbReference type="Pfam" id="PF00535">
    <property type="entry name" value="Glycos_transf_2"/>
    <property type="match status" value="1"/>
</dbReference>
<evidence type="ECO:0000256" key="7">
    <source>
        <dbReference type="ARBA" id="ARBA00037281"/>
    </source>
</evidence>
<dbReference type="OrthoDB" id="2902148at2"/>
<name>A0A060M4T9_9BACI</name>
<keyword evidence="2" id="KW-1003">Cell membrane</keyword>
<evidence type="ECO:0000256" key="10">
    <source>
        <dbReference type="ARBA" id="ARBA00040345"/>
    </source>
</evidence>
<comment type="subcellular location">
    <subcellularLocation>
        <location evidence="1">Cell membrane</location>
    </subcellularLocation>
</comment>
<evidence type="ECO:0000256" key="5">
    <source>
        <dbReference type="ARBA" id="ARBA00022746"/>
    </source>
</evidence>
<dbReference type="PANTHER" id="PTHR43646">
    <property type="entry name" value="GLYCOSYLTRANSFERASE"/>
    <property type="match status" value="1"/>
</dbReference>
<dbReference type="GO" id="GO:0005886">
    <property type="term" value="C:plasma membrane"/>
    <property type="evidence" value="ECO:0007669"/>
    <property type="project" value="UniProtKB-SubCell"/>
</dbReference>
<evidence type="ECO:0000256" key="8">
    <source>
        <dbReference type="ARBA" id="ARBA00037904"/>
    </source>
</evidence>
<dbReference type="eggNOG" id="COG0463">
    <property type="taxonomic scope" value="Bacteria"/>
</dbReference>
<dbReference type="STRING" id="1246626.BleG1_2502"/>
<reference evidence="13 14" key="1">
    <citation type="journal article" date="2014" name="Gene">
        <title>A comparative genomic analysis of the alkalitolerant soil bacterium Bacillus lehensis G1.</title>
        <authorList>
            <person name="Noor Y.M."/>
            <person name="Samsulrizal N.H."/>
            <person name="Jema'on N.A."/>
            <person name="Low K.O."/>
            <person name="Ramli A.N."/>
            <person name="Alias N.I."/>
            <person name="Damis S.I."/>
            <person name="Fuzi S.F."/>
            <person name="Isa M.N."/>
            <person name="Murad A.M."/>
            <person name="Raih M.F."/>
            <person name="Bakar F.D."/>
            <person name="Najimudin N."/>
            <person name="Mahadi N.M."/>
            <person name="Illias R.M."/>
        </authorList>
    </citation>
    <scope>NUCLEOTIDE SEQUENCE [LARGE SCALE GENOMIC DNA]</scope>
    <source>
        <strain evidence="13 14">G1</strain>
    </source>
</reference>
<gene>
    <name evidence="13" type="ORF">BleG1_2502</name>
</gene>
<dbReference type="PANTHER" id="PTHR43646:SF2">
    <property type="entry name" value="GLYCOSYLTRANSFERASE 2-LIKE DOMAIN-CONTAINING PROTEIN"/>
    <property type="match status" value="1"/>
</dbReference>